<keyword evidence="3" id="KW-0963">Cytoplasm</keyword>
<dbReference type="InterPro" id="IPR036140">
    <property type="entry name" value="PFN_sf"/>
</dbReference>
<evidence type="ECO:0000256" key="3">
    <source>
        <dbReference type="ARBA" id="ARBA00022490"/>
    </source>
</evidence>
<dbReference type="Pfam" id="PF00235">
    <property type="entry name" value="Profilin"/>
    <property type="match status" value="1"/>
</dbReference>
<keyword evidence="4 7" id="KW-0009">Actin-binding</keyword>
<dbReference type="FunFam" id="3.30.450.30:FF:000001">
    <property type="entry name" value="Profilin"/>
    <property type="match status" value="1"/>
</dbReference>
<evidence type="ECO:0000256" key="1">
    <source>
        <dbReference type="ARBA" id="ARBA00004245"/>
    </source>
</evidence>
<dbReference type="EMBL" id="LGRX02001903">
    <property type="protein sequence ID" value="KAK3285251.1"/>
    <property type="molecule type" value="Genomic_DNA"/>
</dbReference>
<evidence type="ECO:0000256" key="6">
    <source>
        <dbReference type="RuleBase" id="RU003908"/>
    </source>
</evidence>
<gene>
    <name evidence="8" type="ORF">CYMTET_7137</name>
</gene>
<evidence type="ECO:0000256" key="5">
    <source>
        <dbReference type="ARBA" id="ARBA00023212"/>
    </source>
</evidence>
<evidence type="ECO:0000256" key="7">
    <source>
        <dbReference type="RuleBase" id="RU003909"/>
    </source>
</evidence>
<proteinExistence type="inferred from homology"/>
<dbReference type="Gene3D" id="3.30.450.30">
    <property type="entry name" value="Dynein light chain 2a, cytoplasmic"/>
    <property type="match status" value="1"/>
</dbReference>
<protein>
    <recommendedName>
        <fullName evidence="7">Profilin</fullName>
    </recommendedName>
</protein>
<dbReference type="GO" id="GO:0003785">
    <property type="term" value="F:actin monomer binding"/>
    <property type="evidence" value="ECO:0007669"/>
    <property type="project" value="TreeGrafter"/>
</dbReference>
<evidence type="ECO:0000256" key="2">
    <source>
        <dbReference type="ARBA" id="ARBA00010058"/>
    </source>
</evidence>
<comment type="similarity">
    <text evidence="2 7">Belongs to the profilin family.</text>
</comment>
<evidence type="ECO:0000313" key="8">
    <source>
        <dbReference type="EMBL" id="KAK3285251.1"/>
    </source>
</evidence>
<comment type="subcellular location">
    <subcellularLocation>
        <location evidence="1">Cytoplasm</location>
        <location evidence="1">Cytoskeleton</location>
    </subcellularLocation>
</comment>
<keyword evidence="9" id="KW-1185">Reference proteome</keyword>
<dbReference type="PANTHER" id="PTHR11604">
    <property type="entry name" value="PROFILIN"/>
    <property type="match status" value="1"/>
</dbReference>
<comment type="caution">
    <text evidence="8">The sequence shown here is derived from an EMBL/GenBank/DDBJ whole genome shotgun (WGS) entry which is preliminary data.</text>
</comment>
<dbReference type="InterPro" id="IPR027310">
    <property type="entry name" value="Profilin_CS"/>
</dbReference>
<dbReference type="Proteomes" id="UP001190700">
    <property type="component" value="Unassembled WGS sequence"/>
</dbReference>
<dbReference type="InterPro" id="IPR048278">
    <property type="entry name" value="PFN"/>
</dbReference>
<dbReference type="PRINTS" id="PR01640">
    <property type="entry name" value="PROFILINPLNT"/>
</dbReference>
<comment type="subunit">
    <text evidence="6">Occurs in many kinds of cells as a complex with monomeric actin in a 1:1 ratio.</text>
</comment>
<accession>A0AAE0GW92</accession>
<evidence type="ECO:0000313" key="9">
    <source>
        <dbReference type="Proteomes" id="UP001190700"/>
    </source>
</evidence>
<dbReference type="SUPFAM" id="SSF55770">
    <property type="entry name" value="Profilin (actin-binding protein)"/>
    <property type="match status" value="1"/>
</dbReference>
<dbReference type="GO" id="GO:0005938">
    <property type="term" value="C:cell cortex"/>
    <property type="evidence" value="ECO:0007669"/>
    <property type="project" value="TreeGrafter"/>
</dbReference>
<dbReference type="SMART" id="SM00392">
    <property type="entry name" value="PROF"/>
    <property type="match status" value="1"/>
</dbReference>
<name>A0AAE0GW92_9CHLO</name>
<evidence type="ECO:0000256" key="4">
    <source>
        <dbReference type="ARBA" id="ARBA00023203"/>
    </source>
</evidence>
<organism evidence="8 9">
    <name type="scientific">Cymbomonas tetramitiformis</name>
    <dbReference type="NCBI Taxonomy" id="36881"/>
    <lineage>
        <taxon>Eukaryota</taxon>
        <taxon>Viridiplantae</taxon>
        <taxon>Chlorophyta</taxon>
        <taxon>Pyramimonadophyceae</taxon>
        <taxon>Pyramimonadales</taxon>
        <taxon>Pyramimonadaceae</taxon>
        <taxon>Cymbomonas</taxon>
    </lineage>
</organism>
<dbReference type="PROSITE" id="PS00414">
    <property type="entry name" value="PROFILIN"/>
    <property type="match status" value="1"/>
</dbReference>
<sequence length="126" mass="12997">MSWQTYVDQNLVGTGHIAQGAICGAAGEVWAESTAGFVGADEGAKVAKGFTDPSSLLGQSFHLQGEKYLTIKIADNVIYGKKGPAGVTIAKSGQAIVIGTYGDGQQPGNCNIVVEGLKDYLVSVGY</sequence>
<dbReference type="InterPro" id="IPR005455">
    <property type="entry name" value="PFN_euk"/>
</dbReference>
<dbReference type="PRINTS" id="PR00392">
    <property type="entry name" value="PROFILIN"/>
</dbReference>
<dbReference type="GO" id="GO:0005856">
    <property type="term" value="C:cytoskeleton"/>
    <property type="evidence" value="ECO:0007669"/>
    <property type="project" value="UniProtKB-SubCell"/>
</dbReference>
<keyword evidence="5 6" id="KW-0206">Cytoskeleton</keyword>
<dbReference type="AlphaFoldDB" id="A0AAE0GW92"/>
<comment type="function">
    <text evidence="6">Binds to actin and affects the structure of the cytoskeleton. At high concentrations, profilin prevents the polymerization of actin, whereas it enhances it at low concentrations.</text>
</comment>
<dbReference type="CDD" id="cd00148">
    <property type="entry name" value="PROF"/>
    <property type="match status" value="1"/>
</dbReference>
<reference evidence="8 9" key="1">
    <citation type="journal article" date="2015" name="Genome Biol. Evol.">
        <title>Comparative Genomics of a Bacterivorous Green Alga Reveals Evolutionary Causalities and Consequences of Phago-Mixotrophic Mode of Nutrition.</title>
        <authorList>
            <person name="Burns J.A."/>
            <person name="Paasch A."/>
            <person name="Narechania A."/>
            <person name="Kim E."/>
        </authorList>
    </citation>
    <scope>NUCLEOTIDE SEQUENCE [LARGE SCALE GENOMIC DNA]</scope>
    <source>
        <strain evidence="8 9">PLY_AMNH</strain>
    </source>
</reference>
<dbReference type="PANTHER" id="PTHR11604:SF0">
    <property type="entry name" value="PROFILIN"/>
    <property type="match status" value="1"/>
</dbReference>